<evidence type="ECO:0000256" key="12">
    <source>
        <dbReference type="RuleBase" id="RU004009"/>
    </source>
</evidence>
<dbReference type="InterPro" id="IPR005727">
    <property type="entry name" value="Ribosomal_uL22_bac/chlpt-type"/>
</dbReference>
<evidence type="ECO:0000313" key="18">
    <source>
        <dbReference type="EMBL" id="WMV01111.1"/>
    </source>
</evidence>
<evidence type="ECO:0000256" key="11">
    <source>
        <dbReference type="RuleBase" id="RU004005"/>
    </source>
</evidence>
<evidence type="ECO:0000313" key="17">
    <source>
        <dbReference type="EMBL" id="WMV01034.1"/>
    </source>
</evidence>
<dbReference type="EMBL" id="OR393180">
    <property type="protein sequence ID" value="WMV00803.1"/>
    <property type="molecule type" value="Genomic_DNA"/>
</dbReference>
<dbReference type="PANTHER" id="PTHR13501">
    <property type="entry name" value="CHLOROPLAST 50S RIBOSOMAL PROTEIN L22-RELATED"/>
    <property type="match status" value="1"/>
</dbReference>
<evidence type="ECO:0000256" key="5">
    <source>
        <dbReference type="ARBA" id="ARBA00022730"/>
    </source>
</evidence>
<dbReference type="InterPro" id="IPR047867">
    <property type="entry name" value="Ribosomal_uL22_bac/org-type"/>
</dbReference>
<evidence type="ECO:0000256" key="2">
    <source>
        <dbReference type="ARBA" id="ARBA00003611"/>
    </source>
</evidence>
<dbReference type="NCBIfam" id="TIGR01044">
    <property type="entry name" value="rplV_bact"/>
    <property type="match status" value="1"/>
</dbReference>
<protein>
    <recommendedName>
        <fullName evidence="9 10">Large ribosomal subunit protein uL22c</fullName>
    </recommendedName>
</protein>
<sequence>MKRKKKNNGEVYATSQYIHMSADKARRVIDQIRGRFCEEALMVLELLPYQASYQIFKLVYSATENANANAGFNKENLIISQAQVNEGPTSKKRRPQARGRSFMIKKRTCHITIVVKDILFRDDETKFFESEKNTDRTKENPKSLPGKVFK</sequence>
<dbReference type="EMBL" id="OR393181">
    <property type="protein sequence ID" value="WMV00880.1"/>
    <property type="molecule type" value="Genomic_DNA"/>
</dbReference>
<dbReference type="GO" id="GO:0019843">
    <property type="term" value="F:rRNA binding"/>
    <property type="evidence" value="ECO:0007669"/>
    <property type="project" value="UniProtKB-UniRule"/>
</dbReference>
<dbReference type="AlphaFoldDB" id="A0AA51U842"/>
<evidence type="ECO:0000256" key="1">
    <source>
        <dbReference type="ARBA" id="ARBA00003478"/>
    </source>
</evidence>
<proteinExistence type="inferred from homology"/>
<evidence type="ECO:0000256" key="8">
    <source>
        <dbReference type="ARBA" id="ARBA00023274"/>
    </source>
</evidence>
<keyword evidence="6 10" id="KW-0694">RNA-binding</keyword>
<evidence type="ECO:0000313" key="16">
    <source>
        <dbReference type="EMBL" id="WMV00957.1"/>
    </source>
</evidence>
<name>A0AA51U842_9ROSI</name>
<evidence type="ECO:0000256" key="13">
    <source>
        <dbReference type="SAM" id="MobiDB-lite"/>
    </source>
</evidence>
<dbReference type="EMBL" id="OR393182">
    <property type="protein sequence ID" value="WMV00957.1"/>
    <property type="molecule type" value="Genomic_DNA"/>
</dbReference>
<gene>
    <name evidence="10 19" type="primary">rpl22</name>
</gene>
<comment type="subcellular location">
    <subcellularLocation>
        <location evidence="10 12">Plastid</location>
        <location evidence="10 12">Chloroplast</location>
    </subcellularLocation>
</comment>
<dbReference type="GO" id="GO:0015934">
    <property type="term" value="C:large ribosomal subunit"/>
    <property type="evidence" value="ECO:0007669"/>
    <property type="project" value="InterPro"/>
</dbReference>
<geneLocation type="chloroplast" evidence="19"/>
<dbReference type="InterPro" id="IPR036394">
    <property type="entry name" value="Ribosomal_uL22_sf"/>
</dbReference>
<reference evidence="19" key="1">
    <citation type="submission" date="2023-08" db="EMBL/GenBank/DDBJ databases">
        <title>Underestimated species diversity of the aquatic family Podostemaceae in China.</title>
        <authorList>
            <person name="Li Z."/>
        </authorList>
    </citation>
    <scope>NUCLEOTIDE SEQUENCE</scope>
    <source>
        <strain evidence="16">CTC17</strain>
        <strain evidence="17">CTC19</strain>
        <strain evidence="18">CTC20</strain>
        <strain evidence="19">CTC21</strain>
        <strain evidence="20">CTC22</strain>
        <strain evidence="14">CTC5</strain>
        <strain evidence="15">CTC7</strain>
    </source>
</reference>
<evidence type="ECO:0000313" key="14">
    <source>
        <dbReference type="EMBL" id="WMV00803.1"/>
    </source>
</evidence>
<dbReference type="EMBL" id="OR393185">
    <property type="protein sequence ID" value="WMV01188.1"/>
    <property type="molecule type" value="Genomic_DNA"/>
</dbReference>
<dbReference type="Pfam" id="PF00237">
    <property type="entry name" value="Ribosomal_L22"/>
    <property type="match status" value="1"/>
</dbReference>
<evidence type="ECO:0000256" key="7">
    <source>
        <dbReference type="ARBA" id="ARBA00022980"/>
    </source>
</evidence>
<dbReference type="CDD" id="cd00336">
    <property type="entry name" value="Ribosomal_L22"/>
    <property type="match status" value="1"/>
</dbReference>
<evidence type="ECO:0000313" key="20">
    <source>
        <dbReference type="EMBL" id="WMV01265.1"/>
    </source>
</evidence>
<dbReference type="GO" id="GO:0009507">
    <property type="term" value="C:chloroplast"/>
    <property type="evidence" value="ECO:0007669"/>
    <property type="project" value="UniProtKB-SubCell"/>
</dbReference>
<keyword evidence="7 10" id="KW-0689">Ribosomal protein</keyword>
<evidence type="ECO:0000256" key="6">
    <source>
        <dbReference type="ARBA" id="ARBA00022884"/>
    </source>
</evidence>
<comment type="similarity">
    <text evidence="3 10 11">Belongs to the universal ribosomal protein uL22 family.</text>
</comment>
<dbReference type="Gene3D" id="3.90.470.10">
    <property type="entry name" value="Ribosomal protein L22/L17"/>
    <property type="match status" value="1"/>
</dbReference>
<evidence type="ECO:0000313" key="15">
    <source>
        <dbReference type="EMBL" id="WMV00880.1"/>
    </source>
</evidence>
<dbReference type="PANTHER" id="PTHR13501:SF10">
    <property type="entry name" value="LARGE RIBOSOMAL SUBUNIT PROTEIN UL22M"/>
    <property type="match status" value="1"/>
</dbReference>
<keyword evidence="8 10" id="KW-0687">Ribonucleoprotein</keyword>
<keyword evidence="4 19" id="KW-0934">Plastid</keyword>
<dbReference type="EMBL" id="OR393186">
    <property type="protein sequence ID" value="WMV01265.1"/>
    <property type="molecule type" value="Genomic_DNA"/>
</dbReference>
<comment type="subunit">
    <text evidence="10">Part of the 50S ribosomal subunit.</text>
</comment>
<feature type="compositionally biased region" description="Basic and acidic residues" evidence="13">
    <location>
        <begin position="130"/>
        <end position="141"/>
    </location>
</feature>
<feature type="region of interest" description="Disordered" evidence="13">
    <location>
        <begin position="130"/>
        <end position="150"/>
    </location>
</feature>
<evidence type="ECO:0000256" key="4">
    <source>
        <dbReference type="ARBA" id="ARBA00022640"/>
    </source>
</evidence>
<evidence type="ECO:0000256" key="10">
    <source>
        <dbReference type="HAMAP-Rule" id="MF_01331"/>
    </source>
</evidence>
<comment type="function">
    <text evidence="2 10 12">This protein binds specifically to 23S rRNA.</text>
</comment>
<dbReference type="HAMAP" id="MF_01331_B">
    <property type="entry name" value="Ribosomal_uL22_B"/>
    <property type="match status" value="1"/>
</dbReference>
<evidence type="ECO:0000256" key="9">
    <source>
        <dbReference type="ARBA" id="ARBA00035285"/>
    </source>
</evidence>
<dbReference type="EMBL" id="OR393183">
    <property type="protein sequence ID" value="WMV01034.1"/>
    <property type="molecule type" value="Genomic_DNA"/>
</dbReference>
<keyword evidence="5 10" id="KW-0699">rRNA-binding</keyword>
<dbReference type="GO" id="GO:0003735">
    <property type="term" value="F:structural constituent of ribosome"/>
    <property type="evidence" value="ECO:0007669"/>
    <property type="project" value="InterPro"/>
</dbReference>
<organism evidence="19">
    <name type="scientific">Terniopsis yongtaiensis</name>
    <dbReference type="NCBI Taxonomy" id="2925018"/>
    <lineage>
        <taxon>Eukaryota</taxon>
        <taxon>Viridiplantae</taxon>
        <taxon>Streptophyta</taxon>
        <taxon>Embryophyta</taxon>
        <taxon>Tracheophyta</taxon>
        <taxon>Spermatophyta</taxon>
        <taxon>Magnoliopsida</taxon>
        <taxon>eudicotyledons</taxon>
        <taxon>Gunneridae</taxon>
        <taxon>Pentapetalae</taxon>
        <taxon>rosids</taxon>
        <taxon>fabids</taxon>
        <taxon>Malpighiales</taxon>
        <taxon>Podostemaceae</taxon>
        <taxon>Tristichoideae</taxon>
        <taxon>Terniopsis</taxon>
    </lineage>
</organism>
<accession>A0AA51U842</accession>
<dbReference type="EMBL" id="OR393184">
    <property type="protein sequence ID" value="WMV01111.1"/>
    <property type="molecule type" value="Genomic_DNA"/>
</dbReference>
<keyword evidence="19" id="KW-0150">Chloroplast</keyword>
<comment type="function">
    <text evidence="1 10 12">The globular domain of the protein is located near the polypeptide exit tunnel on the outside of the subunit, while an extended beta-hairpin is found that lines the wall of the exit tunnel in the center of the 70S ribosome.</text>
</comment>
<evidence type="ECO:0000313" key="19">
    <source>
        <dbReference type="EMBL" id="WMV01188.1"/>
    </source>
</evidence>
<dbReference type="GO" id="GO:0006412">
    <property type="term" value="P:translation"/>
    <property type="evidence" value="ECO:0007669"/>
    <property type="project" value="UniProtKB-UniRule"/>
</dbReference>
<evidence type="ECO:0000256" key="3">
    <source>
        <dbReference type="ARBA" id="ARBA00009451"/>
    </source>
</evidence>
<dbReference type="InterPro" id="IPR001063">
    <property type="entry name" value="Ribosomal_uL22"/>
</dbReference>
<dbReference type="SUPFAM" id="SSF54843">
    <property type="entry name" value="Ribosomal protein L22"/>
    <property type="match status" value="1"/>
</dbReference>